<evidence type="ECO:0008006" key="4">
    <source>
        <dbReference type="Google" id="ProtNLM"/>
    </source>
</evidence>
<gene>
    <name evidence="2" type="ORF">LZC94_09090</name>
</gene>
<feature type="region of interest" description="Disordered" evidence="1">
    <location>
        <begin position="35"/>
        <end position="65"/>
    </location>
</feature>
<evidence type="ECO:0000313" key="3">
    <source>
        <dbReference type="Proteomes" id="UP001370348"/>
    </source>
</evidence>
<organism evidence="2 3">
    <name type="scientific">Pendulispora albinea</name>
    <dbReference type="NCBI Taxonomy" id="2741071"/>
    <lineage>
        <taxon>Bacteria</taxon>
        <taxon>Pseudomonadati</taxon>
        <taxon>Myxococcota</taxon>
        <taxon>Myxococcia</taxon>
        <taxon>Myxococcales</taxon>
        <taxon>Sorangiineae</taxon>
        <taxon>Pendulisporaceae</taxon>
        <taxon>Pendulispora</taxon>
    </lineage>
</organism>
<evidence type="ECO:0000313" key="2">
    <source>
        <dbReference type="EMBL" id="WXB17422.1"/>
    </source>
</evidence>
<dbReference type="PROSITE" id="PS51257">
    <property type="entry name" value="PROKAR_LIPOPROTEIN"/>
    <property type="match status" value="1"/>
</dbReference>
<reference evidence="2 3" key="1">
    <citation type="submission" date="2021-12" db="EMBL/GenBank/DDBJ databases">
        <title>Discovery of the Pendulisporaceae a myxobacterial family with distinct sporulation behavior and unique specialized metabolism.</title>
        <authorList>
            <person name="Garcia R."/>
            <person name="Popoff A."/>
            <person name="Bader C.D."/>
            <person name="Loehr J."/>
            <person name="Walesch S."/>
            <person name="Walt C."/>
            <person name="Boldt J."/>
            <person name="Bunk B."/>
            <person name="Haeckl F.J.F.P.J."/>
            <person name="Gunesch A.P."/>
            <person name="Birkelbach J."/>
            <person name="Nuebel U."/>
            <person name="Pietschmann T."/>
            <person name="Bach T."/>
            <person name="Mueller R."/>
        </authorList>
    </citation>
    <scope>NUCLEOTIDE SEQUENCE [LARGE SCALE GENOMIC DNA]</scope>
    <source>
        <strain evidence="2 3">MSr11954</strain>
    </source>
</reference>
<protein>
    <recommendedName>
        <fullName evidence="4">PI3K/PI4K catalytic domain-containing protein</fullName>
    </recommendedName>
</protein>
<dbReference type="RefSeq" id="WP_394827056.1">
    <property type="nucleotide sequence ID" value="NZ_CP089984.1"/>
</dbReference>
<keyword evidence="3" id="KW-1185">Reference proteome</keyword>
<accession>A0ABZ2M2R4</accession>
<name>A0ABZ2M2R4_9BACT</name>
<proteinExistence type="predicted"/>
<dbReference type="EMBL" id="CP089984">
    <property type="protein sequence ID" value="WXB17422.1"/>
    <property type="molecule type" value="Genomic_DNA"/>
</dbReference>
<evidence type="ECO:0000256" key="1">
    <source>
        <dbReference type="SAM" id="MobiDB-lite"/>
    </source>
</evidence>
<feature type="compositionally biased region" description="Low complexity" evidence="1">
    <location>
        <begin position="36"/>
        <end position="65"/>
    </location>
</feature>
<sequence>MTGVRVPRGGGCRPSLVALMLLLAACGKDARKSESATEGAPAAQSGAAHAPNAPPAAGEAQDAGVAARNGEEMRAGANPNEGTFAGATPKAIKSIGHTSVVFKVDFSNGQRAAWKPRSKRGKTRYRGEVAAYRLAQELGLHYNVPIAFPIRIAREDLNKAAQGKDSALLEAELLGEPDGSVRGALIPWIPKLEFFPIESEKTRAEWERWLFSGADIPEKDRVIAGDISTVIAFDLITGNWDRFSGGNMGANGPGGHLLFIDNDGAFFDPVPPGPLARQTALLQRTERFSKSFVEALRKLDAGALARAIGDESPGEPLLSPAVLQGVFARRTAVLAAIDKKIAAHGEPAVLFFP</sequence>
<dbReference type="Proteomes" id="UP001370348">
    <property type="component" value="Chromosome"/>
</dbReference>